<name>X1KI87_9ZZZZ</name>
<protein>
    <submittedName>
        <fullName evidence="2">Uncharacterized protein</fullName>
    </submittedName>
</protein>
<organism evidence="2">
    <name type="scientific">marine sediment metagenome</name>
    <dbReference type="NCBI Taxonomy" id="412755"/>
    <lineage>
        <taxon>unclassified sequences</taxon>
        <taxon>metagenomes</taxon>
        <taxon>ecological metagenomes</taxon>
    </lineage>
</organism>
<reference evidence="2" key="1">
    <citation type="journal article" date="2014" name="Front. Microbiol.">
        <title>High frequency of phylogenetically diverse reductive dehalogenase-homologous genes in deep subseafloor sedimentary metagenomes.</title>
        <authorList>
            <person name="Kawai M."/>
            <person name="Futagami T."/>
            <person name="Toyoda A."/>
            <person name="Takaki Y."/>
            <person name="Nishi S."/>
            <person name="Hori S."/>
            <person name="Arai W."/>
            <person name="Tsubouchi T."/>
            <person name="Morono Y."/>
            <person name="Uchiyama I."/>
            <person name="Ito T."/>
            <person name="Fujiyama A."/>
            <person name="Inagaki F."/>
            <person name="Takami H."/>
        </authorList>
    </citation>
    <scope>NUCLEOTIDE SEQUENCE</scope>
    <source>
        <strain evidence="2">Expedition CK06-06</strain>
    </source>
</reference>
<evidence type="ECO:0000313" key="2">
    <source>
        <dbReference type="EMBL" id="GAH89844.1"/>
    </source>
</evidence>
<dbReference type="AlphaFoldDB" id="X1KI87"/>
<dbReference type="EMBL" id="BARV01002063">
    <property type="protein sequence ID" value="GAH89844.1"/>
    <property type="molecule type" value="Genomic_DNA"/>
</dbReference>
<feature type="coiled-coil region" evidence="1">
    <location>
        <begin position="2"/>
        <end position="45"/>
    </location>
</feature>
<proteinExistence type="predicted"/>
<accession>X1KI87</accession>
<gene>
    <name evidence="2" type="ORF">S06H3_05537</name>
</gene>
<keyword evidence="1" id="KW-0175">Coiled coil</keyword>
<feature type="non-terminal residue" evidence="2">
    <location>
        <position position="1"/>
    </location>
</feature>
<sequence>LEILEEERLENEKKEKARLEKIKKAKLDKERIKKARLEKKETEKETIAAFGLGAWFPSKDNNSFMIYEAQLRLKDNFRLFVGGGKSPAEPSSVSYFGVRIGDRLNLGIGGMNSSALGKTELMLTGGFSLGTDRVRLEGNYFYVPENQDANGTRVILEIKF</sequence>
<comment type="caution">
    <text evidence="2">The sequence shown here is derived from an EMBL/GenBank/DDBJ whole genome shotgun (WGS) entry which is preliminary data.</text>
</comment>
<evidence type="ECO:0000256" key="1">
    <source>
        <dbReference type="SAM" id="Coils"/>
    </source>
</evidence>